<accession>A0A1X7USY6</accession>
<evidence type="ECO:0000313" key="1">
    <source>
        <dbReference type="EnsemblMetazoa" id="Aqu2.1.30624_001"/>
    </source>
</evidence>
<organism evidence="1">
    <name type="scientific">Amphimedon queenslandica</name>
    <name type="common">Sponge</name>
    <dbReference type="NCBI Taxonomy" id="400682"/>
    <lineage>
        <taxon>Eukaryota</taxon>
        <taxon>Metazoa</taxon>
        <taxon>Porifera</taxon>
        <taxon>Demospongiae</taxon>
        <taxon>Heteroscleromorpha</taxon>
        <taxon>Haplosclerida</taxon>
        <taxon>Niphatidae</taxon>
        <taxon>Amphimedon</taxon>
    </lineage>
</organism>
<protein>
    <submittedName>
        <fullName evidence="1">Uncharacterized protein</fullName>
    </submittedName>
</protein>
<proteinExistence type="predicted"/>
<sequence length="99" mass="11365">MLERIKEQIETICIVLGNDRKTSHLLPTRQDFDVIDSVLVVLSPLEQLTDLLSSNKRVTCSAITPLEHIFDNILFDKKKIAFDSENESYNEAEFTKLLL</sequence>
<reference evidence="1" key="1">
    <citation type="submission" date="2017-05" db="UniProtKB">
        <authorList>
            <consortium name="EnsemblMetazoa"/>
        </authorList>
    </citation>
    <scope>IDENTIFICATION</scope>
</reference>
<dbReference type="EnsemblMetazoa" id="Aqu2.1.30624_001">
    <property type="protein sequence ID" value="Aqu2.1.30624_001"/>
    <property type="gene ID" value="Aqu2.1.30624"/>
</dbReference>
<dbReference type="AlphaFoldDB" id="A0A1X7USY6"/>
<name>A0A1X7USY6_AMPQE</name>
<dbReference type="InParanoid" id="A0A1X7USY6"/>